<reference evidence="1" key="1">
    <citation type="submission" date="2022-08" db="EMBL/GenBank/DDBJ databases">
        <title>Genome Sequence of Pycnoporus sanguineus.</title>
        <authorList>
            <person name="Buettner E."/>
        </authorList>
    </citation>
    <scope>NUCLEOTIDE SEQUENCE</scope>
    <source>
        <strain evidence="1">CG-C14</strain>
    </source>
</reference>
<protein>
    <submittedName>
        <fullName evidence="1">Uncharacterized protein</fullName>
    </submittedName>
</protein>
<organism evidence="1 2">
    <name type="scientific">Trametes sanguinea</name>
    <dbReference type="NCBI Taxonomy" id="158606"/>
    <lineage>
        <taxon>Eukaryota</taxon>
        <taxon>Fungi</taxon>
        <taxon>Dikarya</taxon>
        <taxon>Basidiomycota</taxon>
        <taxon>Agaricomycotina</taxon>
        <taxon>Agaricomycetes</taxon>
        <taxon>Polyporales</taxon>
        <taxon>Polyporaceae</taxon>
        <taxon>Trametes</taxon>
    </lineage>
</organism>
<comment type="caution">
    <text evidence="1">The sequence shown here is derived from an EMBL/GenBank/DDBJ whole genome shotgun (WGS) entry which is preliminary data.</text>
</comment>
<evidence type="ECO:0000313" key="2">
    <source>
        <dbReference type="Proteomes" id="UP001144978"/>
    </source>
</evidence>
<sequence>MITPDVRQNPLLDSGTSMPLWMSTSANLSSAHFSRASSSSPSPSSCASSHPTLLPLSEGSGRPSSLPDPDPLTDFDLRKATARNYMYANKTMRYPYHQTMAHQPMHVNHWIEIDRDYRWYLDEKARVVREQGSSFSRRKVVVDSLPENDEACGELLETLADYLPKRYPTLFKRDMADSITNVVTGDRFNAISTTKGTDALLVISRLVQDDFLMARERPNGKVYLVGGLIAFPGTYLLSDTINKPLGVLHAPVPDFNEKLLLSVERTLKRFRPDQPFERSSWNIMDDRNLFWHNIASGMPDKDQRPEDLWLRIDHQTFRKLPRTNAIIFGVRPTMWRMEDLADSPLLPSLMEKVHTESAENLLKYKGIAKYGDLLLPYLRGLTKSQLERGLITSEDDARWFREFLRDKGIPTPSTQTSLTEPTESEKRKAAREAVSQR</sequence>
<evidence type="ECO:0000313" key="1">
    <source>
        <dbReference type="EMBL" id="KAJ2989663.1"/>
    </source>
</evidence>
<proteinExistence type="predicted"/>
<gene>
    <name evidence="1" type="ORF">NUW54_g8709</name>
</gene>
<accession>A0ACC1PBF5</accession>
<dbReference type="EMBL" id="JANSHE010002755">
    <property type="protein sequence ID" value="KAJ2989663.1"/>
    <property type="molecule type" value="Genomic_DNA"/>
</dbReference>
<name>A0ACC1PBF5_9APHY</name>
<dbReference type="Proteomes" id="UP001144978">
    <property type="component" value="Unassembled WGS sequence"/>
</dbReference>
<keyword evidence="2" id="KW-1185">Reference proteome</keyword>